<dbReference type="Pfam" id="PF08240">
    <property type="entry name" value="ADH_N"/>
    <property type="match status" value="1"/>
</dbReference>
<protein>
    <submittedName>
        <fullName evidence="2">NADP-dependent oxidoreductase</fullName>
        <ecNumber evidence="2">1.-.-.-</ecNumber>
    </submittedName>
</protein>
<accession>A0ABW4BMG5</accession>
<feature type="domain" description="Enoyl reductase (ER)" evidence="1">
    <location>
        <begin position="10"/>
        <end position="307"/>
    </location>
</feature>
<organism evidence="2 3">
    <name type="scientific">Lapidilactobacillus gannanensis</name>
    <dbReference type="NCBI Taxonomy" id="2486002"/>
    <lineage>
        <taxon>Bacteria</taxon>
        <taxon>Bacillati</taxon>
        <taxon>Bacillota</taxon>
        <taxon>Bacilli</taxon>
        <taxon>Lactobacillales</taxon>
        <taxon>Lactobacillaceae</taxon>
        <taxon>Lapidilactobacillus</taxon>
    </lineage>
</organism>
<dbReference type="SMART" id="SM00829">
    <property type="entry name" value="PKS_ER"/>
    <property type="match status" value="1"/>
</dbReference>
<dbReference type="PANTHER" id="PTHR43482">
    <property type="entry name" value="PROTEIN AST1-RELATED"/>
    <property type="match status" value="1"/>
</dbReference>
<dbReference type="PANTHER" id="PTHR43482:SF1">
    <property type="entry name" value="PROTEIN AST1-RELATED"/>
    <property type="match status" value="1"/>
</dbReference>
<dbReference type="SUPFAM" id="SSF50129">
    <property type="entry name" value="GroES-like"/>
    <property type="match status" value="1"/>
</dbReference>
<evidence type="ECO:0000259" key="1">
    <source>
        <dbReference type="SMART" id="SM00829"/>
    </source>
</evidence>
<dbReference type="InterPro" id="IPR052585">
    <property type="entry name" value="Lipid_raft_assoc_Zn_ADH"/>
</dbReference>
<keyword evidence="2" id="KW-0560">Oxidoreductase</keyword>
<dbReference type="RefSeq" id="WP_164509180.1">
    <property type="nucleotide sequence ID" value="NZ_JBHTOH010000025.1"/>
</dbReference>
<dbReference type="GO" id="GO:0016491">
    <property type="term" value="F:oxidoreductase activity"/>
    <property type="evidence" value="ECO:0007669"/>
    <property type="project" value="UniProtKB-KW"/>
</dbReference>
<reference evidence="3" key="1">
    <citation type="journal article" date="2019" name="Int. J. Syst. Evol. Microbiol.">
        <title>The Global Catalogue of Microorganisms (GCM) 10K type strain sequencing project: providing services to taxonomists for standard genome sequencing and annotation.</title>
        <authorList>
            <consortium name="The Broad Institute Genomics Platform"/>
            <consortium name="The Broad Institute Genome Sequencing Center for Infectious Disease"/>
            <person name="Wu L."/>
            <person name="Ma J."/>
        </authorList>
    </citation>
    <scope>NUCLEOTIDE SEQUENCE [LARGE SCALE GENOMIC DNA]</scope>
    <source>
        <strain evidence="3">CCM 8937</strain>
    </source>
</reference>
<dbReference type="EC" id="1.-.-.-" evidence="2"/>
<comment type="caution">
    <text evidence="2">The sequence shown here is derived from an EMBL/GenBank/DDBJ whole genome shotgun (WGS) entry which is preliminary data.</text>
</comment>
<gene>
    <name evidence="2" type="ORF">ACFQ4R_04090</name>
</gene>
<evidence type="ECO:0000313" key="3">
    <source>
        <dbReference type="Proteomes" id="UP001597191"/>
    </source>
</evidence>
<dbReference type="InterPro" id="IPR036291">
    <property type="entry name" value="NAD(P)-bd_dom_sf"/>
</dbReference>
<dbReference type="SUPFAM" id="SSF51735">
    <property type="entry name" value="NAD(P)-binding Rossmann-fold domains"/>
    <property type="match status" value="1"/>
</dbReference>
<dbReference type="InterPro" id="IPR013154">
    <property type="entry name" value="ADH-like_N"/>
</dbReference>
<name>A0ABW4BMG5_9LACO</name>
<dbReference type="CDD" id="cd05289">
    <property type="entry name" value="MDR_like_2"/>
    <property type="match status" value="1"/>
</dbReference>
<dbReference type="Proteomes" id="UP001597191">
    <property type="component" value="Unassembled WGS sequence"/>
</dbReference>
<dbReference type="EMBL" id="JBHTOH010000025">
    <property type="protein sequence ID" value="MFD1410795.1"/>
    <property type="molecule type" value="Genomic_DNA"/>
</dbReference>
<dbReference type="InterPro" id="IPR020843">
    <property type="entry name" value="ER"/>
</dbReference>
<sequence>MKSFGFTNYGGPEVLQEFEREIPTPKANQVLIKVAAFAINPYDISLRQGKFSQGQPLTTPYYQGTDLVGQIVARDANVTDYQVGDWVINRRAKSGYSQYVTASTNKIMLRPLTLPVPIAASLPSPGIAAYNAWYHFDSVKPSDQVAILGVTGAVGSLLAQIALAAHQPITGIANHRHEKVAREFGIQNFLAYDQLPPTSQWQHQQTIVFNTLLGGNDHGLADKLLAPHSQLISLNDTAVQLTTPDVEKITVAYRRDLTDQAAFEFWTNYLTERSLQIIIDQVRPATLTNLRDAQATLAQHHFGKQVLTW</sequence>
<dbReference type="InterPro" id="IPR011032">
    <property type="entry name" value="GroES-like_sf"/>
</dbReference>
<dbReference type="Gene3D" id="3.90.180.10">
    <property type="entry name" value="Medium-chain alcohol dehydrogenases, catalytic domain"/>
    <property type="match status" value="1"/>
</dbReference>
<dbReference type="Gene3D" id="3.40.50.720">
    <property type="entry name" value="NAD(P)-binding Rossmann-like Domain"/>
    <property type="match status" value="1"/>
</dbReference>
<proteinExistence type="predicted"/>
<keyword evidence="3" id="KW-1185">Reference proteome</keyword>
<evidence type="ECO:0000313" key="2">
    <source>
        <dbReference type="EMBL" id="MFD1410795.1"/>
    </source>
</evidence>